<reference evidence="2 3" key="1">
    <citation type="submission" date="2018-01" db="EMBL/GenBank/DDBJ databases">
        <title>Complete genome sequences of the type strains of Marinobacter flavimaris and Marinobacter maroccanus.</title>
        <authorList>
            <person name="Palau M."/>
            <person name="Boujida N."/>
            <person name="Manresa A."/>
            <person name="Minana-Galbis D."/>
        </authorList>
    </citation>
    <scope>NUCLEOTIDE SEQUENCE [LARGE SCALE GENOMIC DNA]</scope>
    <source>
        <strain evidence="2 3">N4</strain>
    </source>
</reference>
<organism evidence="2 3">
    <name type="scientific">Marinobacter maroccanus</name>
    <dbReference type="NCBI Taxonomy" id="2055143"/>
    <lineage>
        <taxon>Bacteria</taxon>
        <taxon>Pseudomonadati</taxon>
        <taxon>Pseudomonadota</taxon>
        <taxon>Gammaproteobacteria</taxon>
        <taxon>Pseudomonadales</taxon>
        <taxon>Marinobacteraceae</taxon>
        <taxon>Marinobacter</taxon>
    </lineage>
</organism>
<dbReference type="Proteomes" id="UP000239917">
    <property type="component" value="Unassembled WGS sequence"/>
</dbReference>
<gene>
    <name evidence="2" type="ORF">KEHDKFFH_02515</name>
</gene>
<dbReference type="OrthoDB" id="8609885at2"/>
<sequence length="634" mass="69883">MAYAPETDPLAVVLDLSSQYSPVLDPLALDFDLAESGGFIYRKPPLAVTHGYLSAQASQQAADRREQGHALANPEDGSGRHHRSEQARVLSLDGYASGWDRVPPKDKGQNPYSGDEATPLDLKAERARWAKVPERDDPAGYGRQAWDVQTPKDRRADQSFNDPRDHNVTSTARASDSILNWQAPPPEVVNLEQDETLNLVRSPYTPPGALVVDFELVPEALLVEVKPPTRSVDSQPDRPGWSLKEALDGRTIHPWDRKPRIGTEIEFPSAIEPDAPLGDPPEEPENKRTYLIMNASSLIEVTSNTPLEFKDLTIGLDADSFAWTMSCTILNRASMNLIRPTSEGPAEVIATINGHAWRFVVERYSLDRRFAREAYQVKGVSRSQLLAAPYAPKRTGRITTQTSATQAMTEQLQFTGFSVTRQQGLTDYVIPADAWGWDQKTAMEVVAELAAAQGAIVVPDRDTDELHIKHRYKLVGPWAYDDQPIEFVDAIVQDTMTISYASQWEPQPEYNAVFVSGVTDGVAVDVIRQGTAGDKPAPDIFDDLNVEAYQCRERGMAAIAAGGNQEIVTLETILPTSGSPGLIEPAMIVEFRDTQEPANTWRGNVLSNSINVGKPGTGRVTQTIKIERHHYGNS</sequence>
<proteinExistence type="predicted"/>
<accession>A0A2S5ZFM4</accession>
<dbReference type="AlphaFoldDB" id="A0A2S5ZFM4"/>
<feature type="region of interest" description="Disordered" evidence="1">
    <location>
        <begin position="57"/>
        <end position="179"/>
    </location>
</feature>
<name>A0A2S5ZFM4_9GAMM</name>
<evidence type="ECO:0000313" key="2">
    <source>
        <dbReference type="EMBL" id="PPI86213.1"/>
    </source>
</evidence>
<comment type="caution">
    <text evidence="2">The sequence shown here is derived from an EMBL/GenBank/DDBJ whole genome shotgun (WGS) entry which is preliminary data.</text>
</comment>
<feature type="compositionally biased region" description="Polar residues" evidence="1">
    <location>
        <begin position="168"/>
        <end position="179"/>
    </location>
</feature>
<dbReference type="RefSeq" id="WP_104320451.1">
    <property type="nucleotide sequence ID" value="NZ_PSSX01000001.1"/>
</dbReference>
<evidence type="ECO:0000256" key="1">
    <source>
        <dbReference type="SAM" id="MobiDB-lite"/>
    </source>
</evidence>
<keyword evidence="3" id="KW-1185">Reference proteome</keyword>
<evidence type="ECO:0000313" key="3">
    <source>
        <dbReference type="Proteomes" id="UP000239917"/>
    </source>
</evidence>
<dbReference type="EMBL" id="PSSX01000001">
    <property type="protein sequence ID" value="PPI86213.1"/>
    <property type="molecule type" value="Genomic_DNA"/>
</dbReference>
<protein>
    <submittedName>
        <fullName evidence="2">Uncharacterized protein</fullName>
    </submittedName>
</protein>
<feature type="compositionally biased region" description="Basic and acidic residues" evidence="1">
    <location>
        <begin position="150"/>
        <end position="167"/>
    </location>
</feature>
<feature type="compositionally biased region" description="Basic and acidic residues" evidence="1">
    <location>
        <begin position="122"/>
        <end position="138"/>
    </location>
</feature>